<dbReference type="PANTHER" id="PTHR43027:SF2">
    <property type="entry name" value="TRANSPORT PERMEASE PROTEIN"/>
    <property type="match status" value="1"/>
</dbReference>
<dbReference type="EMBL" id="CP002353">
    <property type="protein sequence ID" value="ADV61482.1"/>
    <property type="molecule type" value="Genomic_DNA"/>
</dbReference>
<feature type="transmembrane region" description="Helical" evidence="5">
    <location>
        <begin position="56"/>
        <end position="74"/>
    </location>
</feature>
<dbReference type="Proteomes" id="UP000008631">
    <property type="component" value="Chromosome"/>
</dbReference>
<evidence type="ECO:0000256" key="3">
    <source>
        <dbReference type="ARBA" id="ARBA00022989"/>
    </source>
</evidence>
<dbReference type="PROSITE" id="PS51012">
    <property type="entry name" value="ABC_TM2"/>
    <property type="match status" value="1"/>
</dbReference>
<keyword evidence="3 5" id="KW-1133">Transmembrane helix</keyword>
<dbReference type="InterPro" id="IPR052902">
    <property type="entry name" value="ABC-2_transporter"/>
</dbReference>
<keyword evidence="4 5" id="KW-0472">Membrane</keyword>
<dbReference type="InParanoid" id="E8R2X8"/>
<feature type="transmembrane region" description="Helical" evidence="5">
    <location>
        <begin position="286"/>
        <end position="308"/>
    </location>
</feature>
<dbReference type="KEGG" id="ipa:Isop_0892"/>
<dbReference type="HOGENOM" id="CLU_039483_0_0_0"/>
<feature type="transmembrane region" description="Helical" evidence="5">
    <location>
        <begin position="207"/>
        <end position="230"/>
    </location>
</feature>
<feature type="transmembrane region" description="Helical" evidence="5">
    <location>
        <begin position="373"/>
        <end position="396"/>
    </location>
</feature>
<reference evidence="7 8" key="2">
    <citation type="journal article" date="2011" name="Stand. Genomic Sci.">
        <title>Complete genome sequence of Isosphaera pallida type strain (IS1B).</title>
        <authorList>
            <consortium name="US DOE Joint Genome Institute (JGI-PGF)"/>
            <person name="Goker M."/>
            <person name="Cleland D."/>
            <person name="Saunders E."/>
            <person name="Lapidus A."/>
            <person name="Nolan M."/>
            <person name="Lucas S."/>
            <person name="Hammon N."/>
            <person name="Deshpande S."/>
            <person name="Cheng J.F."/>
            <person name="Tapia R."/>
            <person name="Han C."/>
            <person name="Goodwin L."/>
            <person name="Pitluck S."/>
            <person name="Liolios K."/>
            <person name="Pagani I."/>
            <person name="Ivanova N."/>
            <person name="Mavromatis K."/>
            <person name="Pati A."/>
            <person name="Chen A."/>
            <person name="Palaniappan K."/>
            <person name="Land M."/>
            <person name="Hauser L."/>
            <person name="Chang Y.J."/>
            <person name="Jeffries C.D."/>
            <person name="Detter J.C."/>
            <person name="Beck B."/>
            <person name="Woyke T."/>
            <person name="Bristow J."/>
            <person name="Eisen J.A."/>
            <person name="Markowitz V."/>
            <person name="Hugenholtz P."/>
            <person name="Kyrpides N.C."/>
            <person name="Klenk H.P."/>
        </authorList>
    </citation>
    <scope>NUCLEOTIDE SEQUENCE [LARGE SCALE GENOMIC DNA]</scope>
    <source>
        <strain evidence="8">ATCC 43644 / DSM 9630 / IS1B</strain>
    </source>
</reference>
<evidence type="ECO:0000256" key="1">
    <source>
        <dbReference type="ARBA" id="ARBA00004141"/>
    </source>
</evidence>
<keyword evidence="2 5" id="KW-0812">Transmembrane</keyword>
<evidence type="ECO:0000256" key="5">
    <source>
        <dbReference type="SAM" id="Phobius"/>
    </source>
</evidence>
<proteinExistence type="predicted"/>
<evidence type="ECO:0000313" key="8">
    <source>
        <dbReference type="Proteomes" id="UP000008631"/>
    </source>
</evidence>
<sequence>MLWFATRDSNPVRGLSIMSNASCDSPTPVGPFSAWRSLWELYVTRLREFFREPARIFWVYGFPTILAICLGMAFRSSTTETFIVDLVAPSASETESTSTQRAAFETLVEAIQARNNDPQRRPDLPILQFKVVDAPLGWERLITGKTALLARLEGEDGMVYHYDPTRAEARAARAALDDLVQRARGRLDPVRVENQLIQEPGSRYIDWLIPGLIGLNTMGGGMWGIGFLLVNFRRNGLLKRFRATPMPRWHFLSAILGARLTFLIPDVAVLLTVGVVVFGMPIRGSLATAFVVVLAGATAFAGIGLLIASRVSSTEAVNGMMNLVMLPMWMFSGIFFSYERFPEVIHPFIQALPMTQMLDALRAVLLEGAGWAVIWPSVAILMAWGVIPFVVAVRIFKWT</sequence>
<organism evidence="7 8">
    <name type="scientific">Isosphaera pallida (strain ATCC 43644 / DSM 9630 / IS1B)</name>
    <dbReference type="NCBI Taxonomy" id="575540"/>
    <lineage>
        <taxon>Bacteria</taxon>
        <taxon>Pseudomonadati</taxon>
        <taxon>Planctomycetota</taxon>
        <taxon>Planctomycetia</taxon>
        <taxon>Isosphaerales</taxon>
        <taxon>Isosphaeraceae</taxon>
        <taxon>Isosphaera</taxon>
    </lineage>
</organism>
<evidence type="ECO:0000256" key="2">
    <source>
        <dbReference type="ARBA" id="ARBA00022692"/>
    </source>
</evidence>
<name>E8R2X8_ISOPI</name>
<comment type="subcellular location">
    <subcellularLocation>
        <location evidence="1">Membrane</location>
        <topology evidence="1">Multi-pass membrane protein</topology>
    </subcellularLocation>
</comment>
<dbReference type="eggNOG" id="COG0842">
    <property type="taxonomic scope" value="Bacteria"/>
</dbReference>
<reference key="1">
    <citation type="submission" date="2010-11" db="EMBL/GenBank/DDBJ databases">
        <title>The complete sequence of chromosome of Isophaera pallida ATCC 43644.</title>
        <authorList>
            <consortium name="US DOE Joint Genome Institute (JGI-PGF)"/>
            <person name="Lucas S."/>
            <person name="Copeland A."/>
            <person name="Lapidus A."/>
            <person name="Bruce D."/>
            <person name="Goodwin L."/>
            <person name="Pitluck S."/>
            <person name="Kyrpides N."/>
            <person name="Mavromatis K."/>
            <person name="Pagani I."/>
            <person name="Ivanova N."/>
            <person name="Saunders E."/>
            <person name="Brettin T."/>
            <person name="Detter J.C."/>
            <person name="Han C."/>
            <person name="Tapia R."/>
            <person name="Land M."/>
            <person name="Hauser L."/>
            <person name="Markowitz V."/>
            <person name="Cheng J.-F."/>
            <person name="Hugenholtz P."/>
            <person name="Woyke T."/>
            <person name="Wu D."/>
            <person name="Eisen J.A."/>
        </authorList>
    </citation>
    <scope>NUCLEOTIDE SEQUENCE</scope>
    <source>
        <strain>ATCC 43644</strain>
    </source>
</reference>
<dbReference type="GO" id="GO:0016020">
    <property type="term" value="C:membrane"/>
    <property type="evidence" value="ECO:0007669"/>
    <property type="project" value="UniProtKB-SubCell"/>
</dbReference>
<feature type="domain" description="ABC transmembrane type-2" evidence="6">
    <location>
        <begin position="173"/>
        <end position="399"/>
    </location>
</feature>
<keyword evidence="8" id="KW-1185">Reference proteome</keyword>
<dbReference type="AlphaFoldDB" id="E8R2X8"/>
<feature type="transmembrane region" description="Helical" evidence="5">
    <location>
        <begin position="320"/>
        <end position="338"/>
    </location>
</feature>
<evidence type="ECO:0000256" key="4">
    <source>
        <dbReference type="ARBA" id="ARBA00023136"/>
    </source>
</evidence>
<dbReference type="InterPro" id="IPR047817">
    <property type="entry name" value="ABC2_TM_bact-type"/>
</dbReference>
<feature type="transmembrane region" description="Helical" evidence="5">
    <location>
        <begin position="251"/>
        <end position="280"/>
    </location>
</feature>
<dbReference type="GO" id="GO:0140359">
    <property type="term" value="F:ABC-type transporter activity"/>
    <property type="evidence" value="ECO:0007669"/>
    <property type="project" value="InterPro"/>
</dbReference>
<dbReference type="PANTHER" id="PTHR43027">
    <property type="entry name" value="DOXORUBICIN RESISTANCE ABC TRANSPORTER PERMEASE PROTEIN DRRC-RELATED"/>
    <property type="match status" value="1"/>
</dbReference>
<gene>
    <name evidence="7" type="ordered locus">Isop_0892</name>
</gene>
<evidence type="ECO:0000313" key="7">
    <source>
        <dbReference type="EMBL" id="ADV61482.1"/>
    </source>
</evidence>
<dbReference type="Pfam" id="PF12698">
    <property type="entry name" value="ABC2_membrane_3"/>
    <property type="match status" value="1"/>
</dbReference>
<accession>E8R2X8</accession>
<dbReference type="STRING" id="575540.Isop_0892"/>
<protein>
    <submittedName>
        <fullName evidence="7">ABC-2 type transporter</fullName>
    </submittedName>
</protein>
<evidence type="ECO:0000259" key="6">
    <source>
        <dbReference type="PROSITE" id="PS51012"/>
    </source>
</evidence>
<dbReference type="InterPro" id="IPR013525">
    <property type="entry name" value="ABC2_TM"/>
</dbReference>